<reference evidence="2 3" key="1">
    <citation type="submission" date="2017-01" db="EMBL/GenBank/DDBJ databases">
        <authorList>
            <person name="Mah S.A."/>
            <person name="Swanson W.J."/>
            <person name="Moy G.W."/>
            <person name="Vacquier V.D."/>
        </authorList>
    </citation>
    <scope>NUCLEOTIDE SEQUENCE [LARGE SCALE GENOMIC DNA]</scope>
    <source>
        <strain evidence="2 3">DSM 45758</strain>
    </source>
</reference>
<proteinExistence type="predicted"/>
<dbReference type="EMBL" id="FTNF01000026">
    <property type="protein sequence ID" value="SIR90567.1"/>
    <property type="molecule type" value="Genomic_DNA"/>
</dbReference>
<protein>
    <recommendedName>
        <fullName evidence="4">Chromosome segregation ATPase</fullName>
    </recommendedName>
</protein>
<keyword evidence="3" id="KW-1185">Reference proteome</keyword>
<evidence type="ECO:0008006" key="4">
    <source>
        <dbReference type="Google" id="ProtNLM"/>
    </source>
</evidence>
<keyword evidence="1" id="KW-0175">Coiled coil</keyword>
<evidence type="ECO:0000313" key="3">
    <source>
        <dbReference type="Proteomes" id="UP000186004"/>
    </source>
</evidence>
<dbReference type="STRING" id="1198245.SAMN05444858_12645"/>
<dbReference type="AlphaFoldDB" id="A0A1N7ER59"/>
<dbReference type="Proteomes" id="UP000186004">
    <property type="component" value="Unassembled WGS sequence"/>
</dbReference>
<feature type="coiled-coil region" evidence="1">
    <location>
        <begin position="803"/>
        <end position="859"/>
    </location>
</feature>
<feature type="coiled-coil region" evidence="1">
    <location>
        <begin position="318"/>
        <end position="345"/>
    </location>
</feature>
<dbReference type="Gene3D" id="1.10.287.1490">
    <property type="match status" value="1"/>
</dbReference>
<gene>
    <name evidence="2" type="ORF">SAMN05444858_12645</name>
</gene>
<name>A0A1N7ER59_9ACTN</name>
<feature type="coiled-coil region" evidence="1">
    <location>
        <begin position="402"/>
        <end position="436"/>
    </location>
</feature>
<organism evidence="2 3">
    <name type="scientific">Micromonospora avicenniae</name>
    <dbReference type="NCBI Taxonomy" id="1198245"/>
    <lineage>
        <taxon>Bacteria</taxon>
        <taxon>Bacillati</taxon>
        <taxon>Actinomycetota</taxon>
        <taxon>Actinomycetes</taxon>
        <taxon>Micromonosporales</taxon>
        <taxon>Micromonosporaceae</taxon>
        <taxon>Micromonospora</taxon>
    </lineage>
</organism>
<feature type="coiled-coil region" evidence="1">
    <location>
        <begin position="611"/>
        <end position="691"/>
    </location>
</feature>
<evidence type="ECO:0000256" key="1">
    <source>
        <dbReference type="SAM" id="Coils"/>
    </source>
</evidence>
<dbReference type="RefSeq" id="WP_076473591.1">
    <property type="nucleotide sequence ID" value="NZ_FTNF01000026.1"/>
</dbReference>
<accession>A0A1N7ER59</accession>
<evidence type="ECO:0000313" key="2">
    <source>
        <dbReference type="EMBL" id="SIR90567.1"/>
    </source>
</evidence>
<sequence>MTAPGSILDDDGLTDIVGPRVLAGIQMINISRLSTHPVPITSRGLITIAGQGPSDSNGAGKSSFIAGLSLLHADDQWRLQSGAQAAAELLFTAELAGQEVVHANADHGYIIGVFVPPDSHTVAEIEADALTAWLRINRQAPHVELRWKPQLHVAYGDTENDRAASADQLWDKLQPSNGRTNIRANKLARTLYGRTVRCVSFLSTSVRASATANLLAQPLNELTPERIFDAIGALTGLNREIDDEQKARQKEYQHAVDAQRAQDEYDEWNRRVTVTEDMIHAREEARTLKADAYDSWRSRCARYLIDGIAADDDLAHDIGQLETRREELEASIEIADGNLERLTDDKTFEVSYRQRVKAYEEAQAAAKDLQDRENRNVAQIDLLSSRLRALRETAAAADGRTLPEAEQELREAVTVIQTAQRKKGVTEQAVQQAREALAAAERGEDVAVAQVQKLRSHGIRAVPLVDAITLIEQQRPLWEARLLPYRHAVVVTDAAEAMKVLTAVPGSLLVEADRDGEPGGRDLPASADATMTVSRFLTALRDRADDGTGLIDTTAGVHGIAGFAEAMTGRAGRIQAARGALEGASADDRTADAGLQIAERGRARAAERVAAAKAALEADDLDSQVRKLRKENTQLSDELAKLAGPIAQAKAAYETALGEKNARDERIAAARAQLEALRRELEQNRKTWREKTEARAALDLPRRHEAWAGTVASAEQHLLTLTEQEQQRATAEWDDLCALQTDKLHRACFPPGTPDDALPEELKVVDQQRRDRRLAAHIRLIPQVLRIIGTHLDDLEDIDRQQLDQIKNDRANLTRTLHSAQEHLREARLASTALRATLAKAIKAKLKQVSDEFNNLDQAYGGYGAGLDYPEPEPPTDPQKPWQWTVTPRWRRGEGKPLSSYRLRGNTAQMDDKAVKLVCAAALAGSQDRPLLLVLDELGRNLGSAHRRDAVALFENIGRDRAISVVGALQDDMERYAIGSSSLYIKLRRTSDAYAYNQAPVVVGSETEAARVELLTEWMTSYRPEPQT</sequence>